<proteinExistence type="predicted"/>
<dbReference type="AlphaFoldDB" id="A0A1H7PA15"/>
<sequence>MKKHLLLLTAALSCGLFSYAQVSFGVKAGYSLAGMSSKNAITDNTSEQANTKTLSAFHAGIIADITLAKNFSLQPGLFYSAKGAKVDQTISNGPADGPEKVASTARLNYLELPVNFLYKRALGPGKIFAGFGPYLAYGVGGKIKTDYEHYGHMESEVKFENKKDVDANIAYVKPFDAGANFIAGYELKMGLLFSVNYSLGLTNTSPYDSETEKNHYLGISVGYLLHKHK</sequence>
<feature type="domain" description="Outer membrane protein beta-barrel" evidence="2">
    <location>
        <begin position="21"/>
        <end position="204"/>
    </location>
</feature>
<evidence type="ECO:0000313" key="4">
    <source>
        <dbReference type="Proteomes" id="UP000198984"/>
    </source>
</evidence>
<evidence type="ECO:0000256" key="1">
    <source>
        <dbReference type="SAM" id="SignalP"/>
    </source>
</evidence>
<dbReference type="InterPro" id="IPR025665">
    <property type="entry name" value="Beta-barrel_OMP_2"/>
</dbReference>
<keyword evidence="4" id="KW-1185">Reference proteome</keyword>
<reference evidence="3 4" key="1">
    <citation type="submission" date="2016-10" db="EMBL/GenBank/DDBJ databases">
        <authorList>
            <person name="de Groot N.N."/>
        </authorList>
    </citation>
    <scope>NUCLEOTIDE SEQUENCE [LARGE SCALE GENOMIC DNA]</scope>
    <source>
        <strain evidence="3 4">DSM 21039</strain>
    </source>
</reference>
<dbReference type="STRING" id="573321.SAMN04488505_10234"/>
<name>A0A1H7PA15_9BACT</name>
<dbReference type="Pfam" id="PF13568">
    <property type="entry name" value="OMP_b-brl_2"/>
    <property type="match status" value="1"/>
</dbReference>
<protein>
    <submittedName>
        <fullName evidence="3">Outer membrane protein beta-barrel domain-containing protein</fullName>
    </submittedName>
</protein>
<dbReference type="EMBL" id="FOBB01000002">
    <property type="protein sequence ID" value="SEL32611.1"/>
    <property type="molecule type" value="Genomic_DNA"/>
</dbReference>
<dbReference type="OrthoDB" id="1011748at2"/>
<keyword evidence="1" id="KW-0732">Signal</keyword>
<organism evidence="3 4">
    <name type="scientific">Chitinophaga rupis</name>
    <dbReference type="NCBI Taxonomy" id="573321"/>
    <lineage>
        <taxon>Bacteria</taxon>
        <taxon>Pseudomonadati</taxon>
        <taxon>Bacteroidota</taxon>
        <taxon>Chitinophagia</taxon>
        <taxon>Chitinophagales</taxon>
        <taxon>Chitinophagaceae</taxon>
        <taxon>Chitinophaga</taxon>
    </lineage>
</organism>
<dbReference type="RefSeq" id="WP_089908574.1">
    <property type="nucleotide sequence ID" value="NZ_FOBB01000002.1"/>
</dbReference>
<accession>A0A1H7PA15</accession>
<dbReference type="Proteomes" id="UP000198984">
    <property type="component" value="Unassembled WGS sequence"/>
</dbReference>
<feature type="signal peptide" evidence="1">
    <location>
        <begin position="1"/>
        <end position="20"/>
    </location>
</feature>
<evidence type="ECO:0000313" key="3">
    <source>
        <dbReference type="EMBL" id="SEL32611.1"/>
    </source>
</evidence>
<feature type="chain" id="PRO_5011439924" evidence="1">
    <location>
        <begin position="21"/>
        <end position="229"/>
    </location>
</feature>
<gene>
    <name evidence="3" type="ORF">SAMN04488505_10234</name>
</gene>
<evidence type="ECO:0000259" key="2">
    <source>
        <dbReference type="Pfam" id="PF13568"/>
    </source>
</evidence>